<dbReference type="RefSeq" id="WP_338211212.1">
    <property type="nucleotide sequence ID" value="NZ_JAYMFF010000020.1"/>
</dbReference>
<dbReference type="Gene3D" id="2.40.260.10">
    <property type="entry name" value="Sortase"/>
    <property type="match status" value="1"/>
</dbReference>
<dbReference type="Proteomes" id="UP001349994">
    <property type="component" value="Unassembled WGS sequence"/>
</dbReference>
<dbReference type="Pfam" id="PF04203">
    <property type="entry name" value="Sortase"/>
    <property type="match status" value="1"/>
</dbReference>
<proteinExistence type="predicted"/>
<sequence length="277" mass="29509">MTVSARSMVKRGIQHAVQAGLCALVGVFALGMAPLSAWADETTTDARPSSAGPVTQGVCEALGFLQGRIDSRGQEVLDEQALEHARRSDSVAEQLRLQAMNSKGQQYGAAAEAEAERARQAQLEAEAAAAEAASQIGQSSTVNETTPAAPTPRTNTIYFHGEYIPFVQGNPADMTAPKSRVASTWIGEGDVNDGQNTYFIGHNPGVFSSVMNLQLGDEIVVWDATGASRSYFVFDALVLPNASNYFAYESRLSPTGESITLQTCVADNQNVRCVMAR</sequence>
<evidence type="ECO:0000313" key="4">
    <source>
        <dbReference type="Proteomes" id="UP001349994"/>
    </source>
</evidence>
<evidence type="ECO:0000313" key="3">
    <source>
        <dbReference type="EMBL" id="MEC4176728.1"/>
    </source>
</evidence>
<protein>
    <submittedName>
        <fullName evidence="3">Sortase</fullName>
    </submittedName>
</protein>
<dbReference type="InterPro" id="IPR023365">
    <property type="entry name" value="Sortase_dom-sf"/>
</dbReference>
<evidence type="ECO:0000256" key="2">
    <source>
        <dbReference type="SAM" id="SignalP"/>
    </source>
</evidence>
<keyword evidence="4" id="KW-1185">Reference proteome</keyword>
<dbReference type="InterPro" id="IPR005754">
    <property type="entry name" value="Sortase"/>
</dbReference>
<reference evidence="3 4" key="1">
    <citation type="submission" date="2024-01" db="EMBL/GenBank/DDBJ databases">
        <title>novel species in genus Adlercreutzia.</title>
        <authorList>
            <person name="Liu X."/>
        </authorList>
    </citation>
    <scope>NUCLEOTIDE SEQUENCE [LARGE SCALE GENOMIC DNA]</scope>
    <source>
        <strain evidence="3 4">R7</strain>
    </source>
</reference>
<dbReference type="SUPFAM" id="SSF63817">
    <property type="entry name" value="Sortase"/>
    <property type="match status" value="1"/>
</dbReference>
<evidence type="ECO:0000256" key="1">
    <source>
        <dbReference type="ARBA" id="ARBA00022801"/>
    </source>
</evidence>
<feature type="signal peptide" evidence="2">
    <location>
        <begin position="1"/>
        <end position="39"/>
    </location>
</feature>
<keyword evidence="1" id="KW-0378">Hydrolase</keyword>
<organism evidence="3 4">
    <name type="scientific">Adlercreutzia wanghongyangiae</name>
    <dbReference type="NCBI Taxonomy" id="3111451"/>
    <lineage>
        <taxon>Bacteria</taxon>
        <taxon>Bacillati</taxon>
        <taxon>Actinomycetota</taxon>
        <taxon>Coriobacteriia</taxon>
        <taxon>Eggerthellales</taxon>
        <taxon>Eggerthellaceae</taxon>
        <taxon>Adlercreutzia</taxon>
    </lineage>
</organism>
<name>A0ABU6IK50_9ACTN</name>
<dbReference type="EMBL" id="JAYMFF010000020">
    <property type="protein sequence ID" value="MEC4176728.1"/>
    <property type="molecule type" value="Genomic_DNA"/>
</dbReference>
<accession>A0ABU6IK50</accession>
<gene>
    <name evidence="3" type="ORF">VIN30_09745</name>
</gene>
<feature type="chain" id="PRO_5045491995" evidence="2">
    <location>
        <begin position="40"/>
        <end position="277"/>
    </location>
</feature>
<keyword evidence="2" id="KW-0732">Signal</keyword>
<comment type="caution">
    <text evidence="3">The sequence shown here is derived from an EMBL/GenBank/DDBJ whole genome shotgun (WGS) entry which is preliminary data.</text>
</comment>